<comment type="similarity">
    <text evidence="2 11">Belongs to the glycosyltransferase 8 family.</text>
</comment>
<keyword evidence="13" id="KW-1185">Reference proteome</keyword>
<dbReference type="OrthoDB" id="411524at2759"/>
<evidence type="ECO:0000256" key="5">
    <source>
        <dbReference type="ARBA" id="ARBA00022692"/>
    </source>
</evidence>
<evidence type="ECO:0000256" key="1">
    <source>
        <dbReference type="ARBA" id="ARBA00004877"/>
    </source>
</evidence>
<dbReference type="FunFam" id="3.90.550.10:FF:000024">
    <property type="entry name" value="Hexosyltransferase"/>
    <property type="match status" value="1"/>
</dbReference>
<keyword evidence="9" id="KW-0325">Glycoprotein</keyword>
<dbReference type="InterPro" id="IPR002495">
    <property type="entry name" value="Glyco_trans_8"/>
</dbReference>
<protein>
    <recommendedName>
        <fullName evidence="11">Hexosyltransferase</fullName>
        <ecNumber evidence="11">2.4.1.-</ecNumber>
    </recommendedName>
</protein>
<evidence type="ECO:0000256" key="10">
    <source>
        <dbReference type="ARBA" id="ARBA00060399"/>
    </source>
</evidence>
<proteinExistence type="inferred from homology"/>
<comment type="caution">
    <text evidence="12">The sequence shown here is derived from an EMBL/GenBank/DDBJ whole genome shotgun (WGS) entry which is preliminary data.</text>
</comment>
<comment type="pathway">
    <text evidence="1">Glycan metabolism; pectin biosynthesis.</text>
</comment>
<evidence type="ECO:0000256" key="7">
    <source>
        <dbReference type="ARBA" id="ARBA00022989"/>
    </source>
</evidence>
<dbReference type="SUPFAM" id="SSF53448">
    <property type="entry name" value="Nucleotide-diphospho-sugar transferases"/>
    <property type="match status" value="1"/>
</dbReference>
<keyword evidence="6" id="KW-0735">Signal-anchor</keyword>
<keyword evidence="7" id="KW-1133">Transmembrane helix</keyword>
<gene>
    <name evidence="12" type="ORF">NE237_021154</name>
</gene>
<dbReference type="GO" id="GO:0016757">
    <property type="term" value="F:glycosyltransferase activity"/>
    <property type="evidence" value="ECO:0007669"/>
    <property type="project" value="UniProtKB-KW"/>
</dbReference>
<dbReference type="PANTHER" id="PTHR13778">
    <property type="entry name" value="GLYCOSYLTRANSFERASE 8 DOMAIN-CONTAINING PROTEIN"/>
    <property type="match status" value="1"/>
</dbReference>
<dbReference type="Gene3D" id="3.90.550.10">
    <property type="entry name" value="Spore Coat Polysaccharide Biosynthesis Protein SpsA, Chain A"/>
    <property type="match status" value="1"/>
</dbReference>
<evidence type="ECO:0000256" key="11">
    <source>
        <dbReference type="RuleBase" id="RU362027"/>
    </source>
</evidence>
<evidence type="ECO:0000256" key="2">
    <source>
        <dbReference type="ARBA" id="ARBA00006351"/>
    </source>
</evidence>
<dbReference type="AlphaFoldDB" id="A0A9Q0H8L0"/>
<sequence length="391" mass="44542">MSKVYRSNDCLDCEDGGPLAVLREVVGNGSLPLTDSWGKDDRSNIRDDVDRFLDGLPTFAEAPEYRNGAECPIFLPNCIESPQCYPGHVHIAMTLDTEYLRGSMAAVHSVLKHSSCPEYIFFHFIAAESDSADALSQIVRSTFPSLSFKVYLFRVDTVKNLISASIRQALENPLNYARNYLADILEPCVHRVIYLDSDVIVVDDIRKLWETSLTDLRVIGAPEYCHANFTKYFSDGFWADPALSRVFEGRNPCYFNTGVMVMDLDRWRQSNYRKKIEGWMQLQKQKRIYDLGSLPPFLLLFAGNVEPIDHRWNQHGLGGDNVVGSCRTLHPGGVSLLHWSGKGKPWARLDARKSCPLDLLWEPYDLYRPQQQHRQIILMSLQMSFTLHSSL</sequence>
<dbReference type="Pfam" id="PF01501">
    <property type="entry name" value="Glyco_transf_8"/>
    <property type="match status" value="1"/>
</dbReference>
<evidence type="ECO:0000256" key="6">
    <source>
        <dbReference type="ARBA" id="ARBA00022968"/>
    </source>
</evidence>
<organism evidence="12 13">
    <name type="scientific">Protea cynaroides</name>
    <dbReference type="NCBI Taxonomy" id="273540"/>
    <lineage>
        <taxon>Eukaryota</taxon>
        <taxon>Viridiplantae</taxon>
        <taxon>Streptophyta</taxon>
        <taxon>Embryophyta</taxon>
        <taxon>Tracheophyta</taxon>
        <taxon>Spermatophyta</taxon>
        <taxon>Magnoliopsida</taxon>
        <taxon>Proteales</taxon>
        <taxon>Proteaceae</taxon>
        <taxon>Protea</taxon>
    </lineage>
</organism>
<accession>A0A9Q0H8L0</accession>
<keyword evidence="4" id="KW-0808">Transferase</keyword>
<keyword evidence="3" id="KW-0328">Glycosyltransferase</keyword>
<evidence type="ECO:0000256" key="9">
    <source>
        <dbReference type="ARBA" id="ARBA00023180"/>
    </source>
</evidence>
<evidence type="ECO:0000313" key="12">
    <source>
        <dbReference type="EMBL" id="KAJ4961244.1"/>
    </source>
</evidence>
<dbReference type="Proteomes" id="UP001141806">
    <property type="component" value="Unassembled WGS sequence"/>
</dbReference>
<keyword evidence="5" id="KW-0812">Transmembrane</keyword>
<dbReference type="InterPro" id="IPR050748">
    <property type="entry name" value="Glycosyltrans_8_dom-fam"/>
</dbReference>
<evidence type="ECO:0000256" key="4">
    <source>
        <dbReference type="ARBA" id="ARBA00022679"/>
    </source>
</evidence>
<keyword evidence="8" id="KW-0472">Membrane</keyword>
<evidence type="ECO:0000313" key="13">
    <source>
        <dbReference type="Proteomes" id="UP001141806"/>
    </source>
</evidence>
<reference evidence="12" key="1">
    <citation type="journal article" date="2023" name="Plant J.">
        <title>The genome of the king protea, Protea cynaroides.</title>
        <authorList>
            <person name="Chang J."/>
            <person name="Duong T.A."/>
            <person name="Schoeman C."/>
            <person name="Ma X."/>
            <person name="Roodt D."/>
            <person name="Barker N."/>
            <person name="Li Z."/>
            <person name="Van de Peer Y."/>
            <person name="Mizrachi E."/>
        </authorList>
    </citation>
    <scope>NUCLEOTIDE SEQUENCE</scope>
    <source>
        <tissue evidence="12">Young leaves</tissue>
    </source>
</reference>
<comment type="subcellular location">
    <subcellularLocation>
        <location evidence="10">Endomembrane system</location>
        <topology evidence="10">Single-pass type II membrane protein</topology>
    </subcellularLocation>
</comment>
<dbReference type="PANTHER" id="PTHR13778:SF40">
    <property type="entry name" value="GALACTURONOSYLTRANSFERASE-LIKE 9-RELATED"/>
    <property type="match status" value="1"/>
</dbReference>
<evidence type="ECO:0000256" key="3">
    <source>
        <dbReference type="ARBA" id="ARBA00022676"/>
    </source>
</evidence>
<dbReference type="EMBL" id="JAMYWD010000009">
    <property type="protein sequence ID" value="KAJ4961244.1"/>
    <property type="molecule type" value="Genomic_DNA"/>
</dbReference>
<dbReference type="EC" id="2.4.1.-" evidence="11"/>
<dbReference type="GO" id="GO:0005794">
    <property type="term" value="C:Golgi apparatus"/>
    <property type="evidence" value="ECO:0007669"/>
    <property type="project" value="TreeGrafter"/>
</dbReference>
<evidence type="ECO:0000256" key="8">
    <source>
        <dbReference type="ARBA" id="ARBA00023136"/>
    </source>
</evidence>
<name>A0A9Q0H8L0_9MAGN</name>
<dbReference type="InterPro" id="IPR029044">
    <property type="entry name" value="Nucleotide-diphossugar_trans"/>
</dbReference>